<organism evidence="3 4">
    <name type="scientific">Coptis chinensis</name>
    <dbReference type="NCBI Taxonomy" id="261450"/>
    <lineage>
        <taxon>Eukaryota</taxon>
        <taxon>Viridiplantae</taxon>
        <taxon>Streptophyta</taxon>
        <taxon>Embryophyta</taxon>
        <taxon>Tracheophyta</taxon>
        <taxon>Spermatophyta</taxon>
        <taxon>Magnoliopsida</taxon>
        <taxon>Ranunculales</taxon>
        <taxon>Ranunculaceae</taxon>
        <taxon>Coptidoideae</taxon>
        <taxon>Coptis</taxon>
    </lineage>
</organism>
<evidence type="ECO:0000313" key="3">
    <source>
        <dbReference type="EMBL" id="KAF9592658.1"/>
    </source>
</evidence>
<dbReference type="Pfam" id="PF05222">
    <property type="entry name" value="AlaDh_PNT_N"/>
    <property type="match status" value="1"/>
</dbReference>
<dbReference type="Gene3D" id="3.40.50.720">
    <property type="entry name" value="NAD(P)-binding Rossmann-like Domain"/>
    <property type="match status" value="1"/>
</dbReference>
<dbReference type="PANTHER" id="PTHR11133:SF22">
    <property type="entry name" value="ALPHA-AMINOADIPIC SEMIALDEHYDE SYNTHASE, MITOCHONDRIAL"/>
    <property type="match status" value="1"/>
</dbReference>
<accession>A0A835LEL1</accession>
<protein>
    <recommendedName>
        <fullName evidence="2">Alanine dehydrogenase/pyridine nucleotide transhydrogenase N-terminal domain-containing protein</fullName>
    </recommendedName>
</protein>
<dbReference type="EMBL" id="JADFTS010000008">
    <property type="protein sequence ID" value="KAF9592658.1"/>
    <property type="molecule type" value="Genomic_DNA"/>
</dbReference>
<feature type="domain" description="Alanine dehydrogenase/pyridine nucleotide transhydrogenase N-terminal" evidence="2">
    <location>
        <begin position="3"/>
        <end position="134"/>
    </location>
</feature>
<comment type="caution">
    <text evidence="3">The sequence shown here is derived from an EMBL/GenBank/DDBJ whole genome shotgun (WGS) entry which is preliminary data.</text>
</comment>
<dbReference type="FunFam" id="3.40.50.720:FF:000284">
    <property type="entry name" value="Lysine-ketoglutarate reductase/saccharopine dehydrogenase1"/>
    <property type="match status" value="1"/>
</dbReference>
<dbReference type="OrthoDB" id="10059875at2759"/>
<dbReference type="InterPro" id="IPR007886">
    <property type="entry name" value="AlaDH/PNT_N"/>
</dbReference>
<reference evidence="3 4" key="1">
    <citation type="submission" date="2020-10" db="EMBL/GenBank/DDBJ databases">
        <title>The Coptis chinensis genome and diversification of protoberbering-type alkaloids.</title>
        <authorList>
            <person name="Wang B."/>
            <person name="Shu S."/>
            <person name="Song C."/>
            <person name="Liu Y."/>
        </authorList>
    </citation>
    <scope>NUCLEOTIDE SEQUENCE [LARGE SCALE GENOMIC DNA]</scope>
    <source>
        <strain evidence="3">HL-2020</strain>
        <tissue evidence="3">Leaf</tissue>
    </source>
</reference>
<proteinExistence type="predicted"/>
<dbReference type="SUPFAM" id="SSF52283">
    <property type="entry name" value="Formate/glycerate dehydrogenase catalytic domain-like"/>
    <property type="match status" value="1"/>
</dbReference>
<dbReference type="GO" id="GO:0005737">
    <property type="term" value="C:cytoplasm"/>
    <property type="evidence" value="ECO:0007669"/>
    <property type="project" value="TreeGrafter"/>
</dbReference>
<dbReference type="PANTHER" id="PTHR11133">
    <property type="entry name" value="SACCHAROPINE DEHYDROGENASE"/>
    <property type="match status" value="1"/>
</dbReference>
<keyword evidence="1" id="KW-0560">Oxidoreductase</keyword>
<gene>
    <name evidence="3" type="ORF">IFM89_016315</name>
</gene>
<dbReference type="SMART" id="SM01003">
    <property type="entry name" value="AlaDh_PNT_N"/>
    <property type="match status" value="1"/>
</dbReference>
<dbReference type="AlphaFoldDB" id="A0A835LEL1"/>
<dbReference type="GO" id="GO:0004753">
    <property type="term" value="F:saccharopine dehydrogenase activity"/>
    <property type="evidence" value="ECO:0007669"/>
    <property type="project" value="TreeGrafter"/>
</dbReference>
<keyword evidence="4" id="KW-1185">Reference proteome</keyword>
<dbReference type="InterPro" id="IPR051168">
    <property type="entry name" value="AASS"/>
</dbReference>
<dbReference type="GO" id="GO:0019878">
    <property type="term" value="P:lysine biosynthetic process via aminoadipic acid"/>
    <property type="evidence" value="ECO:0007669"/>
    <property type="project" value="TreeGrafter"/>
</dbReference>
<evidence type="ECO:0000259" key="2">
    <source>
        <dbReference type="SMART" id="SM01003"/>
    </source>
</evidence>
<evidence type="ECO:0000256" key="1">
    <source>
        <dbReference type="ARBA" id="ARBA00023002"/>
    </source>
</evidence>
<sequence length="135" mass="15269">MFGILCESRNKWERRAPLTPSHCACLLHGGRGQTGVTCIIVQPSTKRIHHDALYEDIGYHLSHDLSECGLILGIKHPKMILPERAYTFFSHTHKVQKESMPLLDKILDERASLFDYELTVGDHGQRLLAFGKFAG</sequence>
<dbReference type="Proteomes" id="UP000631114">
    <property type="component" value="Unassembled WGS sequence"/>
</dbReference>
<name>A0A835LEL1_9MAGN</name>
<evidence type="ECO:0000313" key="4">
    <source>
        <dbReference type="Proteomes" id="UP000631114"/>
    </source>
</evidence>